<accession>A0ABQ4SYS8</accession>
<dbReference type="Proteomes" id="UP001055102">
    <property type="component" value="Unassembled WGS sequence"/>
</dbReference>
<organism evidence="1 2">
    <name type="scientific">Methylobacterium jeotgali</name>
    <dbReference type="NCBI Taxonomy" id="381630"/>
    <lineage>
        <taxon>Bacteria</taxon>
        <taxon>Pseudomonadati</taxon>
        <taxon>Pseudomonadota</taxon>
        <taxon>Alphaproteobacteria</taxon>
        <taxon>Hyphomicrobiales</taxon>
        <taxon>Methylobacteriaceae</taxon>
        <taxon>Methylobacterium</taxon>
    </lineage>
</organism>
<comment type="caution">
    <text evidence="1">The sequence shown here is derived from an EMBL/GenBank/DDBJ whole genome shotgun (WGS) entry which is preliminary data.</text>
</comment>
<proteinExistence type="predicted"/>
<keyword evidence="2" id="KW-1185">Reference proteome</keyword>
<evidence type="ECO:0000313" key="2">
    <source>
        <dbReference type="Proteomes" id="UP001055102"/>
    </source>
</evidence>
<gene>
    <name evidence="1" type="ORF">AOPFMNJM_3703</name>
</gene>
<dbReference type="EMBL" id="BPQR01000076">
    <property type="protein sequence ID" value="GJE08366.1"/>
    <property type="molecule type" value="Genomic_DNA"/>
</dbReference>
<reference evidence="1" key="1">
    <citation type="journal article" date="2021" name="Front. Microbiol.">
        <title>Comprehensive Comparative Genomics and Phenotyping of Methylobacterium Species.</title>
        <authorList>
            <person name="Alessa O."/>
            <person name="Ogura Y."/>
            <person name="Fujitani Y."/>
            <person name="Takami H."/>
            <person name="Hayashi T."/>
            <person name="Sahin N."/>
            <person name="Tani A."/>
        </authorList>
    </citation>
    <scope>NUCLEOTIDE SEQUENCE</scope>
    <source>
        <strain evidence="1">LMG 23639</strain>
    </source>
</reference>
<reference evidence="1" key="2">
    <citation type="submission" date="2021-08" db="EMBL/GenBank/DDBJ databases">
        <authorList>
            <person name="Tani A."/>
            <person name="Ola A."/>
            <person name="Ogura Y."/>
            <person name="Katsura K."/>
            <person name="Hayashi T."/>
        </authorList>
    </citation>
    <scope>NUCLEOTIDE SEQUENCE</scope>
    <source>
        <strain evidence="1">LMG 23639</strain>
    </source>
</reference>
<protein>
    <submittedName>
        <fullName evidence="1">Uncharacterized protein</fullName>
    </submittedName>
</protein>
<sequence length="106" mass="11643">MKQPPIYIVMNRHIVAENRKLPRELRKPAVRVTRGKHGKPIYCDSYLIHGPSQLLNGLGEAVLPCGATMAIFTLAAVTLTVERRLATVDLPTERTLSASEPLDLAA</sequence>
<name>A0ABQ4SYS8_9HYPH</name>
<dbReference type="RefSeq" id="WP_238278051.1">
    <property type="nucleotide sequence ID" value="NZ_BPQR01000076.1"/>
</dbReference>
<evidence type="ECO:0000313" key="1">
    <source>
        <dbReference type="EMBL" id="GJE08366.1"/>
    </source>
</evidence>